<proteinExistence type="predicted"/>
<gene>
    <name evidence="1" type="ORF">Poly21_05710</name>
</gene>
<reference evidence="1 2" key="1">
    <citation type="journal article" date="2020" name="Antonie Van Leeuwenhoek">
        <title>Rhodopirellula heiligendammensis sp. nov., Rhodopirellula pilleata sp. nov., and Rhodopirellula solitaria sp. nov. isolated from natural or artificial marine surfaces in Northern Germany and California, USA, and emended description of the genus Rhodopirellula.</title>
        <authorList>
            <person name="Kallscheuer N."/>
            <person name="Wiegand S."/>
            <person name="Jogler M."/>
            <person name="Boedeker C."/>
            <person name="Peeters S.H."/>
            <person name="Rast P."/>
            <person name="Heuer A."/>
            <person name="Jetten M.S.M."/>
            <person name="Rohde M."/>
            <person name="Jogler C."/>
        </authorList>
    </citation>
    <scope>NUCLEOTIDE SEQUENCE [LARGE SCALE GENOMIC DNA]</scope>
    <source>
        <strain evidence="1 2">Poly21</strain>
    </source>
</reference>
<dbReference type="OrthoDB" id="241407at2"/>
<dbReference type="AlphaFoldDB" id="A0A5C6C6J3"/>
<dbReference type="Proteomes" id="UP000319908">
    <property type="component" value="Unassembled WGS sequence"/>
</dbReference>
<dbReference type="EMBL" id="SJPU01000001">
    <property type="protein sequence ID" value="TWU18409.1"/>
    <property type="molecule type" value="Genomic_DNA"/>
</dbReference>
<evidence type="ECO:0000313" key="2">
    <source>
        <dbReference type="Proteomes" id="UP000319908"/>
    </source>
</evidence>
<protein>
    <submittedName>
        <fullName evidence="1">Uncharacterized protein</fullName>
    </submittedName>
</protein>
<comment type="caution">
    <text evidence="1">The sequence shown here is derived from an EMBL/GenBank/DDBJ whole genome shotgun (WGS) entry which is preliminary data.</text>
</comment>
<dbReference type="RefSeq" id="WP_146405467.1">
    <property type="nucleotide sequence ID" value="NZ_SJPU01000001.1"/>
</dbReference>
<accession>A0A5C6C6J3</accession>
<evidence type="ECO:0000313" key="1">
    <source>
        <dbReference type="EMBL" id="TWU18409.1"/>
    </source>
</evidence>
<name>A0A5C6C6J3_9BACT</name>
<organism evidence="1 2">
    <name type="scientific">Allorhodopirellula heiligendammensis</name>
    <dbReference type="NCBI Taxonomy" id="2714739"/>
    <lineage>
        <taxon>Bacteria</taxon>
        <taxon>Pseudomonadati</taxon>
        <taxon>Planctomycetota</taxon>
        <taxon>Planctomycetia</taxon>
        <taxon>Pirellulales</taxon>
        <taxon>Pirellulaceae</taxon>
        <taxon>Allorhodopirellula</taxon>
    </lineage>
</organism>
<keyword evidence="2" id="KW-1185">Reference proteome</keyword>
<sequence length="625" mass="65275">MNTHSQLASIPTRFSVTAWRSIVAAGMLVILSPAMVVAAPPSPEDDIDYAASGFRLPPGVHPGDWSTAAKVSAAGGINYASQPAISGPMMGGPMMGGPMMGPMMGSPVTGPMTGPMMGNTPLSQKIPTSFPSGPIPGTPVPTGLPGPIGPAAYHAAMQNPYGQVMPVGYQGGLLEYSQPGYACDSYAGGYGGDNYCGDANCGQSACGCCGPGGFQGLLPAVMGHCNLCNGQGCGVCNSRLYQSGCLGRGGMLGDWCSGKCMEGDMGILLSTIGGGAVGCFNALLPYSEAGKCAQRWYDLSVEGLFLGNNFSQGNMALTTRGVGGPTVMSLDDAKASDLEAGVRVSAAVILGVGGNLEGTYMGGQEWNNSAQAFADDPNNPDLYSYISDYGNLPIGGYDDTDRSIIQQAYTQSRFHSGEVNYRRRAVGPGCRFQGSWLVGARYIRLDNDFGYGTVGTFNDGTGGFGGGSNDQLRYYNSLTGTKNNIFVGQIGYDVWWNMVPGVQLGFGMKGGWGQNDWERTNNIFANSIGPGATAGSASISDRDRRGTVMGEFETKLVYRLSHSWSFRTSYHLLAVDNIINTVPPADYVRTSLGTLGSGGVVTTAPPTSFSDVVLQGFTVGAEYMW</sequence>